<evidence type="ECO:0008006" key="3">
    <source>
        <dbReference type="Google" id="ProtNLM"/>
    </source>
</evidence>
<comment type="caution">
    <text evidence="1">The sequence shown here is derived from an EMBL/GenBank/DDBJ whole genome shotgun (WGS) entry which is preliminary data.</text>
</comment>
<protein>
    <recommendedName>
        <fullName evidence="3">DUF982 domain-containing protein</fullName>
    </recommendedName>
</protein>
<dbReference type="Pfam" id="PF06169">
    <property type="entry name" value="DUF982"/>
    <property type="match status" value="1"/>
</dbReference>
<dbReference type="Proteomes" id="UP000630142">
    <property type="component" value="Unassembled WGS sequence"/>
</dbReference>
<dbReference type="RefSeq" id="WP_189503470.1">
    <property type="nucleotide sequence ID" value="NZ_BMZQ01000002.1"/>
</dbReference>
<keyword evidence="2" id="KW-1185">Reference proteome</keyword>
<evidence type="ECO:0000313" key="2">
    <source>
        <dbReference type="Proteomes" id="UP000630142"/>
    </source>
</evidence>
<dbReference type="Gene3D" id="6.10.250.730">
    <property type="match status" value="1"/>
</dbReference>
<organism evidence="1 2">
    <name type="scientific">Tianweitania populi</name>
    <dbReference type="NCBI Taxonomy" id="1607949"/>
    <lineage>
        <taxon>Bacteria</taxon>
        <taxon>Pseudomonadati</taxon>
        <taxon>Pseudomonadota</taxon>
        <taxon>Alphaproteobacteria</taxon>
        <taxon>Hyphomicrobiales</taxon>
        <taxon>Phyllobacteriaceae</taxon>
        <taxon>Tianweitania</taxon>
    </lineage>
</organism>
<accession>A0A8J3DQ56</accession>
<dbReference type="InterPro" id="IPR010385">
    <property type="entry name" value="DUF982"/>
</dbReference>
<gene>
    <name evidence="1" type="ORF">GCM10016234_20150</name>
</gene>
<dbReference type="EMBL" id="BMZQ01000002">
    <property type="protein sequence ID" value="GHD14505.1"/>
    <property type="molecule type" value="Genomic_DNA"/>
</dbReference>
<name>A0A8J3DQ56_9HYPH</name>
<evidence type="ECO:0000313" key="1">
    <source>
        <dbReference type="EMBL" id="GHD14505.1"/>
    </source>
</evidence>
<sequence>MNAQTFDKPVAVLIGLGFVRNVPTVMAAYEMVAEWPASPRSLPQVRALNACRAALNGEGRAEDAHLAFLDFAEHTGILMEDTASLLPAATQIAVRRAPGLN</sequence>
<dbReference type="AlphaFoldDB" id="A0A8J3DQ56"/>
<reference evidence="1" key="2">
    <citation type="submission" date="2020-09" db="EMBL/GenBank/DDBJ databases">
        <authorList>
            <person name="Sun Q."/>
            <person name="Kim S."/>
        </authorList>
    </citation>
    <scope>NUCLEOTIDE SEQUENCE</scope>
    <source>
        <strain evidence="1">KCTC 42249</strain>
    </source>
</reference>
<proteinExistence type="predicted"/>
<reference evidence="1" key="1">
    <citation type="journal article" date="2014" name="Int. J. Syst. Evol. Microbiol.">
        <title>Complete genome sequence of Corynebacterium casei LMG S-19264T (=DSM 44701T), isolated from a smear-ripened cheese.</title>
        <authorList>
            <consortium name="US DOE Joint Genome Institute (JGI-PGF)"/>
            <person name="Walter F."/>
            <person name="Albersmeier A."/>
            <person name="Kalinowski J."/>
            <person name="Ruckert C."/>
        </authorList>
    </citation>
    <scope>NUCLEOTIDE SEQUENCE</scope>
    <source>
        <strain evidence="1">KCTC 42249</strain>
    </source>
</reference>